<accession>A0AAD2PV64</accession>
<protein>
    <submittedName>
        <fullName evidence="1">Uncharacterized protein</fullName>
    </submittedName>
</protein>
<evidence type="ECO:0000313" key="2">
    <source>
        <dbReference type="Proteomes" id="UP001295423"/>
    </source>
</evidence>
<evidence type="ECO:0000313" key="1">
    <source>
        <dbReference type="EMBL" id="CAJ1954125.1"/>
    </source>
</evidence>
<dbReference type="InterPro" id="IPR011990">
    <property type="entry name" value="TPR-like_helical_dom_sf"/>
</dbReference>
<dbReference type="Proteomes" id="UP001295423">
    <property type="component" value="Unassembled WGS sequence"/>
</dbReference>
<dbReference type="Gene3D" id="1.25.40.10">
    <property type="entry name" value="Tetratricopeptide repeat domain"/>
    <property type="match status" value="1"/>
</dbReference>
<reference evidence="1" key="1">
    <citation type="submission" date="2023-08" db="EMBL/GenBank/DDBJ databases">
        <authorList>
            <person name="Audoor S."/>
            <person name="Bilcke G."/>
        </authorList>
    </citation>
    <scope>NUCLEOTIDE SEQUENCE</scope>
</reference>
<dbReference type="EMBL" id="CAKOGP040001858">
    <property type="protein sequence ID" value="CAJ1954125.1"/>
    <property type="molecule type" value="Genomic_DNA"/>
</dbReference>
<keyword evidence="2" id="KW-1185">Reference proteome</keyword>
<name>A0AAD2PV64_9STRA</name>
<comment type="caution">
    <text evidence="1">The sequence shown here is derived from an EMBL/GenBank/DDBJ whole genome shotgun (WGS) entry which is preliminary data.</text>
</comment>
<organism evidence="1 2">
    <name type="scientific">Cylindrotheca closterium</name>
    <dbReference type="NCBI Taxonomy" id="2856"/>
    <lineage>
        <taxon>Eukaryota</taxon>
        <taxon>Sar</taxon>
        <taxon>Stramenopiles</taxon>
        <taxon>Ochrophyta</taxon>
        <taxon>Bacillariophyta</taxon>
        <taxon>Bacillariophyceae</taxon>
        <taxon>Bacillariophycidae</taxon>
        <taxon>Bacillariales</taxon>
        <taxon>Bacillariaceae</taxon>
        <taxon>Cylindrotheca</taxon>
    </lineage>
</organism>
<dbReference type="AlphaFoldDB" id="A0AAD2PV64"/>
<dbReference type="SUPFAM" id="SSF48452">
    <property type="entry name" value="TPR-like"/>
    <property type="match status" value="1"/>
</dbReference>
<proteinExistence type="predicted"/>
<gene>
    <name evidence="1" type="ORF">CYCCA115_LOCUS14720</name>
</gene>
<sequence length="256" mass="28536">MFQRRIPTKSSSVTIFLAPRDRQKGHKNEIKEKDTTQIIVTMIQSIQQIIHMNNHGVSLLGSEDDQKAVSAFTTSLLALQKLLGTGDQSCPLKTSADVDCYVTALPAKESLRHLEGKSYYIYNRPLAISLGNSSDIQLYSACTILNLAMAYHRQAKKTCNNLCTKKAESMYDMIITLLQSRTDPTSMSVRIIAVNNISEIHYESGRFDQAREELQWLSAAIHQGGPNVDFFEQRDLDLLLLNILVLLTPPHAAAAA</sequence>